<dbReference type="InterPro" id="IPR023408">
    <property type="entry name" value="MscS_beta-dom_sf"/>
</dbReference>
<dbReference type="InterPro" id="IPR008910">
    <property type="entry name" value="MSC_TM_helix"/>
</dbReference>
<accession>A0A0C1H611</accession>
<keyword evidence="7" id="KW-0997">Cell inner membrane</keyword>
<dbReference type="Pfam" id="PF00924">
    <property type="entry name" value="MS_channel_2nd"/>
    <property type="match status" value="1"/>
</dbReference>
<reference evidence="11 13" key="2">
    <citation type="submission" date="2022-03" db="EMBL/GenBank/DDBJ databases">
        <title>Genome sequencing of Morococcus cerebrosus.</title>
        <authorList>
            <person name="Baek M.-G."/>
            <person name="Yi H."/>
        </authorList>
    </citation>
    <scope>NUCLEOTIDE SEQUENCE [LARGE SCALE GENOMIC DNA]</scope>
    <source>
        <strain evidence="11 13">CIP 81.93</strain>
    </source>
</reference>
<dbReference type="RefSeq" id="WP_039404253.1">
    <property type="nucleotide sequence ID" value="NZ_CP094242.1"/>
</dbReference>
<evidence type="ECO:0000313" key="12">
    <source>
        <dbReference type="Proteomes" id="UP000031390"/>
    </source>
</evidence>
<name>A0A0C1H611_9NEIS</name>
<comment type="similarity">
    <text evidence="2 7">Belongs to the MscS (TC 1.A.23) family.</text>
</comment>
<dbReference type="SUPFAM" id="SSF50182">
    <property type="entry name" value="Sm-like ribonucleoproteins"/>
    <property type="match status" value="1"/>
</dbReference>
<dbReference type="Pfam" id="PF21082">
    <property type="entry name" value="MS_channel_3rd"/>
    <property type="match status" value="1"/>
</dbReference>
<keyword evidence="7" id="KW-0407">Ion channel</keyword>
<dbReference type="InterPro" id="IPR045275">
    <property type="entry name" value="MscS_archaea/bacteria_type"/>
</dbReference>
<proteinExistence type="inferred from homology"/>
<dbReference type="InterPro" id="IPR011014">
    <property type="entry name" value="MscS_channel_TM-2"/>
</dbReference>
<dbReference type="PATRIC" id="fig|1056807.3.peg.75"/>
<feature type="transmembrane region" description="Helical" evidence="7">
    <location>
        <begin position="88"/>
        <end position="108"/>
    </location>
</feature>
<dbReference type="Proteomes" id="UP000031390">
    <property type="component" value="Unassembled WGS sequence"/>
</dbReference>
<evidence type="ECO:0000259" key="8">
    <source>
        <dbReference type="Pfam" id="PF00924"/>
    </source>
</evidence>
<dbReference type="GO" id="GO:0008381">
    <property type="term" value="F:mechanosensitive monoatomic ion channel activity"/>
    <property type="evidence" value="ECO:0007669"/>
    <property type="project" value="InterPro"/>
</dbReference>
<dbReference type="PANTHER" id="PTHR30221:SF1">
    <property type="entry name" value="SMALL-CONDUCTANCE MECHANOSENSITIVE CHANNEL"/>
    <property type="match status" value="1"/>
</dbReference>
<protein>
    <recommendedName>
        <fullName evidence="7">Small-conductance mechanosensitive channel</fullName>
    </recommendedName>
</protein>
<evidence type="ECO:0000313" key="10">
    <source>
        <dbReference type="EMBL" id="KIC13203.1"/>
    </source>
</evidence>
<dbReference type="InterPro" id="IPR011066">
    <property type="entry name" value="MscS_channel_C_sf"/>
</dbReference>
<dbReference type="Pfam" id="PF05552">
    <property type="entry name" value="MS_channel_1st_1"/>
    <property type="match status" value="1"/>
</dbReference>
<evidence type="ECO:0000256" key="6">
    <source>
        <dbReference type="ARBA" id="ARBA00023136"/>
    </source>
</evidence>
<organism evidence="10 12">
    <name type="scientific">Morococcus cerebrosus</name>
    <dbReference type="NCBI Taxonomy" id="1056807"/>
    <lineage>
        <taxon>Bacteria</taxon>
        <taxon>Pseudomonadati</taxon>
        <taxon>Pseudomonadota</taxon>
        <taxon>Betaproteobacteria</taxon>
        <taxon>Neisseriales</taxon>
        <taxon>Neisseriaceae</taxon>
        <taxon>Morococcus</taxon>
    </lineage>
</organism>
<dbReference type="AlphaFoldDB" id="A0A0C1H611"/>
<dbReference type="SUPFAM" id="SSF82861">
    <property type="entry name" value="Mechanosensitive channel protein MscS (YggB), transmembrane region"/>
    <property type="match status" value="1"/>
</dbReference>
<gene>
    <name evidence="10" type="ORF">MCC93_00770</name>
    <name evidence="11" type="ORF">MON37_11210</name>
</gene>
<evidence type="ECO:0000256" key="7">
    <source>
        <dbReference type="RuleBase" id="RU369025"/>
    </source>
</evidence>
<keyword evidence="7" id="KW-0406">Ion transport</keyword>
<evidence type="ECO:0000256" key="4">
    <source>
        <dbReference type="ARBA" id="ARBA00022692"/>
    </source>
</evidence>
<comment type="function">
    <text evidence="7">Mechanosensitive channel that participates in the regulation of osmotic pressure changes within the cell, opening in response to stretch forces in the membrane lipid bilayer, without the need for other proteins. Contributes to normal resistance to hypoosmotic shock. Forms an ion channel of 1.0 nanosiemens conductance with a slight preference for anions.</text>
</comment>
<comment type="subcellular location">
    <subcellularLocation>
        <location evidence="7">Cell inner membrane</location>
        <topology evidence="7">Multi-pass membrane protein</topology>
    </subcellularLocation>
    <subcellularLocation>
        <location evidence="1">Cell membrane</location>
        <topology evidence="1">Multi-pass membrane protein</topology>
    </subcellularLocation>
</comment>
<dbReference type="Gene3D" id="3.30.70.100">
    <property type="match status" value="1"/>
</dbReference>
<reference evidence="10 12" key="1">
    <citation type="submission" date="2014-12" db="EMBL/GenBank/DDBJ databases">
        <title>Genome sequence of Morococcus cerebrosus.</title>
        <authorList>
            <person name="Shin S.-K."/>
            <person name="Yi H."/>
        </authorList>
    </citation>
    <scope>NUCLEOTIDE SEQUENCE [LARGE SCALE GENOMIC DNA]</scope>
    <source>
        <strain evidence="10 12">CIP 81.93</strain>
    </source>
</reference>
<evidence type="ECO:0000259" key="9">
    <source>
        <dbReference type="Pfam" id="PF21082"/>
    </source>
</evidence>
<evidence type="ECO:0000256" key="2">
    <source>
        <dbReference type="ARBA" id="ARBA00008017"/>
    </source>
</evidence>
<comment type="subunit">
    <text evidence="7">Homoheptamer.</text>
</comment>
<evidence type="ECO:0000256" key="1">
    <source>
        <dbReference type="ARBA" id="ARBA00004651"/>
    </source>
</evidence>
<dbReference type="Gene3D" id="2.30.30.60">
    <property type="match status" value="1"/>
</dbReference>
<sequence>MNFDLENLSSFSGWERLVETGMAFGTNLVAALAIFFVGRWIASRLVILMKAALTRAKVDRTLVSFLGNVANIGLLILIIIAALGKLGIPTTSVTALIGGAGLAVALSLKDQLSNFAAGALIILFRPFKVGDYIKVNGFEGFVSEIKMVQTALSTPDNEEVILPNSVVMSNSIVNRSSMPLCRVQVVVGVDYACDLKAAKAAVLKAATEHPLCVQTQGKEAVTFITNLGDSAIEVTLWAWTNEADLGAFRFGLNEQVVENLRAANINIPFPQRDVHIIQQQG</sequence>
<comment type="caution">
    <text evidence="7">Lacks conserved residue(s) required for the propagation of feature annotation.</text>
</comment>
<feature type="transmembrane region" description="Helical" evidence="7">
    <location>
        <begin position="20"/>
        <end position="42"/>
    </location>
</feature>
<keyword evidence="3" id="KW-1003">Cell membrane</keyword>
<keyword evidence="13" id="KW-1185">Reference proteome</keyword>
<evidence type="ECO:0000313" key="13">
    <source>
        <dbReference type="Proteomes" id="UP000829504"/>
    </source>
</evidence>
<dbReference type="InterPro" id="IPR010920">
    <property type="entry name" value="LSM_dom_sf"/>
</dbReference>
<dbReference type="EMBL" id="JUFZ01000003">
    <property type="protein sequence ID" value="KIC13203.1"/>
    <property type="molecule type" value="Genomic_DNA"/>
</dbReference>
<keyword evidence="6 7" id="KW-0472">Membrane</keyword>
<evidence type="ECO:0000313" key="11">
    <source>
        <dbReference type="EMBL" id="UNV87198.1"/>
    </source>
</evidence>
<keyword evidence="5 7" id="KW-1133">Transmembrane helix</keyword>
<feature type="domain" description="Mechanosensitive ion channel MscS" evidence="8">
    <location>
        <begin position="112"/>
        <end position="176"/>
    </location>
</feature>
<dbReference type="Proteomes" id="UP000829504">
    <property type="component" value="Chromosome"/>
</dbReference>
<dbReference type="SUPFAM" id="SSF82689">
    <property type="entry name" value="Mechanosensitive channel protein MscS (YggB), C-terminal domain"/>
    <property type="match status" value="1"/>
</dbReference>
<dbReference type="GO" id="GO:0005886">
    <property type="term" value="C:plasma membrane"/>
    <property type="evidence" value="ECO:0007669"/>
    <property type="project" value="UniProtKB-SubCell"/>
</dbReference>
<feature type="domain" description="Mechanosensitive ion channel MscS C-terminal" evidence="9">
    <location>
        <begin position="183"/>
        <end position="267"/>
    </location>
</feature>
<dbReference type="EMBL" id="CP094242">
    <property type="protein sequence ID" value="UNV87198.1"/>
    <property type="molecule type" value="Genomic_DNA"/>
</dbReference>
<evidence type="ECO:0000256" key="5">
    <source>
        <dbReference type="ARBA" id="ARBA00022989"/>
    </source>
</evidence>
<feature type="transmembrane region" description="Helical" evidence="7">
    <location>
        <begin position="62"/>
        <end position="82"/>
    </location>
</feature>
<evidence type="ECO:0000256" key="3">
    <source>
        <dbReference type="ARBA" id="ARBA00022475"/>
    </source>
</evidence>
<dbReference type="InterPro" id="IPR006685">
    <property type="entry name" value="MscS_channel_2nd"/>
</dbReference>
<keyword evidence="4 7" id="KW-0812">Transmembrane</keyword>
<keyword evidence="7" id="KW-0813">Transport</keyword>
<dbReference type="InterPro" id="IPR049278">
    <property type="entry name" value="MS_channel_C"/>
</dbReference>
<dbReference type="PANTHER" id="PTHR30221">
    <property type="entry name" value="SMALL-CONDUCTANCE MECHANOSENSITIVE CHANNEL"/>
    <property type="match status" value="1"/>
</dbReference>
<dbReference type="Gene3D" id="1.10.287.1260">
    <property type="match status" value="1"/>
</dbReference>